<feature type="chain" id="PRO_5012147861" description="Bdellovibrio beta-sandwich domain-containing protein" evidence="2">
    <location>
        <begin position="22"/>
        <end position="530"/>
    </location>
</feature>
<gene>
    <name evidence="4" type="ORF">B9G79_13395</name>
</gene>
<feature type="region of interest" description="Disordered" evidence="1">
    <location>
        <begin position="32"/>
        <end position="61"/>
    </location>
</feature>
<evidence type="ECO:0000256" key="1">
    <source>
        <dbReference type="SAM" id="MobiDB-lite"/>
    </source>
</evidence>
<evidence type="ECO:0000259" key="3">
    <source>
        <dbReference type="Pfam" id="PF18820"/>
    </source>
</evidence>
<dbReference type="OrthoDB" id="5288801at2"/>
<accession>A0A1Z3NAI2</accession>
<feature type="domain" description="Bdellovibrio beta-sandwich" evidence="3">
    <location>
        <begin position="59"/>
        <end position="189"/>
    </location>
</feature>
<evidence type="ECO:0000313" key="4">
    <source>
        <dbReference type="EMBL" id="ASD64493.1"/>
    </source>
</evidence>
<evidence type="ECO:0000256" key="2">
    <source>
        <dbReference type="SAM" id="SignalP"/>
    </source>
</evidence>
<dbReference type="RefSeq" id="WP_088565960.1">
    <property type="nucleotide sequence ID" value="NZ_CP020946.1"/>
</dbReference>
<organism evidence="4 5">
    <name type="scientific">Bdellovibrio bacteriovorus</name>
    <dbReference type="NCBI Taxonomy" id="959"/>
    <lineage>
        <taxon>Bacteria</taxon>
        <taxon>Pseudomonadati</taxon>
        <taxon>Bdellovibrionota</taxon>
        <taxon>Bdellovibrionia</taxon>
        <taxon>Bdellovibrionales</taxon>
        <taxon>Pseudobdellovibrionaceae</taxon>
        <taxon>Bdellovibrio</taxon>
    </lineage>
</organism>
<name>A0A1Z3NAI2_BDEBC</name>
<dbReference type="AlphaFoldDB" id="A0A1Z3NAI2"/>
<proteinExistence type="predicted"/>
<protein>
    <recommendedName>
        <fullName evidence="3">Bdellovibrio beta-sandwich domain-containing protein</fullName>
    </recommendedName>
</protein>
<evidence type="ECO:0000313" key="5">
    <source>
        <dbReference type="Proteomes" id="UP000197003"/>
    </source>
</evidence>
<dbReference type="Pfam" id="PF18820">
    <property type="entry name" value="BD_b_sandwich"/>
    <property type="match status" value="1"/>
</dbReference>
<reference evidence="4 5" key="1">
    <citation type="submission" date="2017-04" db="EMBL/GenBank/DDBJ databases">
        <title>Whole genome sequence of Bdellovibrio bacteriovorus strain SSB218315.</title>
        <authorList>
            <person name="Oyedara O."/>
            <person name="Rodriguez-Perez M.A."/>
        </authorList>
    </citation>
    <scope>NUCLEOTIDE SEQUENCE [LARGE SCALE GENOMIC DNA]</scope>
    <source>
        <strain evidence="4 5">SSB218315</strain>
    </source>
</reference>
<dbReference type="EMBL" id="CP020946">
    <property type="protein sequence ID" value="ASD64493.1"/>
    <property type="molecule type" value="Genomic_DNA"/>
</dbReference>
<feature type="compositionally biased region" description="Low complexity" evidence="1">
    <location>
        <begin position="48"/>
        <end position="61"/>
    </location>
</feature>
<feature type="signal peptide" evidence="2">
    <location>
        <begin position="1"/>
        <end position="21"/>
    </location>
</feature>
<dbReference type="InterPro" id="IPR041016">
    <property type="entry name" value="BD_b_sandwich"/>
</dbReference>
<sequence length="530" mass="57406">MKRRLIATVLATLSMMQNAHADIISDLPGFDDVGGGMEFPQPPKEQGTDTTTTTTSSTATSTVQRQYTGEVQVREISRKKDGEIRKITLAEALTLQNMEIKGRNARVKIHEVTLILANGQRSDVREYRNAAVLDINATASSGNLNLNQKVTAIEIRAESYGGISELSVKAVSDLGVPRMTAQGPAVAQPVTPTAPPAPGRTQESTAIAVGDRVLFDNGTSYVGTVKEIFVSGKARVSFPGYSQDSILDLKDLARSMNCQASQCVGDRVLFDNGNQYVGMISMVFANGVRQVKFPGYSDPSFIKSTKLTKSAQCAGSVCVGERIIFNNGSGYYAGTVRETFVNGMVSIKFDGYSDLSFLDHKRLMKGQSCASDICVDTRVMFDNGSGNYLGRVTEIYADGTAKIKFEGYSEYSFIKTSRLVKVVSSVKGYSGGTRVLFNNGSGYYVGTVREVFADGTASIKFDGYSDLSFIKVDRLGRQADCHKNICTGNRVILNGQYAGTVRSVYTNGYALVKYDGYSDASYTDVSRLSK</sequence>
<keyword evidence="2" id="KW-0732">Signal</keyword>
<feature type="region of interest" description="Disordered" evidence="1">
    <location>
        <begin position="182"/>
        <end position="202"/>
    </location>
</feature>
<dbReference type="Proteomes" id="UP000197003">
    <property type="component" value="Chromosome"/>
</dbReference>